<dbReference type="GO" id="GO:0016787">
    <property type="term" value="F:hydrolase activity"/>
    <property type="evidence" value="ECO:0007669"/>
    <property type="project" value="UniProtKB-KW"/>
</dbReference>
<dbReference type="Gene3D" id="1.20.120.450">
    <property type="entry name" value="dinb family like domain"/>
    <property type="match status" value="1"/>
</dbReference>
<sequence length="181" mass="21468">MDAEKLEKLKYPIGQFQCPELITQAHINEWIAILETFPIRFEALVKHLNKEQLDTPYRPDGWTIRQTVHHVSDSHHHSYTRFKWALTEDKPLIKAYNEADWAELFDSRTAPIQMSLEHLKAIHYKLVYLLKGLSKDDLKKSFRHPETNSEVPLDYNIGNYAWHSNHHYAHIENVMKQKGWL</sequence>
<dbReference type="NCBIfam" id="NF009807">
    <property type="entry name" value="PRK13291.1"/>
    <property type="match status" value="1"/>
</dbReference>
<accession>A0A4Q9FHA8</accession>
<keyword evidence="4" id="KW-0862">Zinc</keyword>
<feature type="domain" description="DinB-like" evidence="5">
    <location>
        <begin position="39"/>
        <end position="171"/>
    </location>
</feature>
<keyword evidence="2" id="KW-0479">Metal-binding</keyword>
<dbReference type="InterPro" id="IPR034660">
    <property type="entry name" value="DinB/YfiT-like"/>
</dbReference>
<reference evidence="6 7" key="1">
    <citation type="submission" date="2019-02" db="EMBL/GenBank/DDBJ databases">
        <title>Hyunsoonleella sp., isolated from marine sediment.</title>
        <authorList>
            <person name="Liu B.-T."/>
        </authorList>
    </citation>
    <scope>NUCLEOTIDE SEQUENCE [LARGE SCALE GENOMIC DNA]</scope>
    <source>
        <strain evidence="6 7">T58</strain>
    </source>
</reference>
<evidence type="ECO:0000256" key="2">
    <source>
        <dbReference type="ARBA" id="ARBA00022723"/>
    </source>
</evidence>
<dbReference type="SUPFAM" id="SSF109854">
    <property type="entry name" value="DinB/YfiT-like putative metalloenzymes"/>
    <property type="match status" value="1"/>
</dbReference>
<comment type="caution">
    <text evidence="6">The sequence shown here is derived from an EMBL/GenBank/DDBJ whole genome shotgun (WGS) entry which is preliminary data.</text>
</comment>
<protein>
    <submittedName>
        <fullName evidence="6">Putative metal-dependent hydrolase</fullName>
    </submittedName>
</protein>
<evidence type="ECO:0000256" key="3">
    <source>
        <dbReference type="ARBA" id="ARBA00022801"/>
    </source>
</evidence>
<dbReference type="EMBL" id="SIRT01000003">
    <property type="protein sequence ID" value="TBN04743.1"/>
    <property type="molecule type" value="Genomic_DNA"/>
</dbReference>
<name>A0A4Q9FHA8_9FLAO</name>
<dbReference type="OrthoDB" id="9796039at2"/>
<dbReference type="Pfam" id="PF12867">
    <property type="entry name" value="DinB_2"/>
    <property type="match status" value="1"/>
</dbReference>
<keyword evidence="7" id="KW-1185">Reference proteome</keyword>
<dbReference type="Proteomes" id="UP000291142">
    <property type="component" value="Unassembled WGS sequence"/>
</dbReference>
<dbReference type="AlphaFoldDB" id="A0A4Q9FHA8"/>
<gene>
    <name evidence="6" type="ORF">EYD45_05640</name>
</gene>
<evidence type="ECO:0000259" key="5">
    <source>
        <dbReference type="Pfam" id="PF12867"/>
    </source>
</evidence>
<evidence type="ECO:0000313" key="6">
    <source>
        <dbReference type="EMBL" id="TBN04743.1"/>
    </source>
</evidence>
<dbReference type="HAMAP" id="MF_01256">
    <property type="entry name" value="YfiT_hydrol"/>
    <property type="match status" value="1"/>
</dbReference>
<dbReference type="GO" id="GO:0046872">
    <property type="term" value="F:metal ion binding"/>
    <property type="evidence" value="ECO:0007669"/>
    <property type="project" value="UniProtKB-KW"/>
</dbReference>
<dbReference type="InterPro" id="IPR024775">
    <property type="entry name" value="DinB-like"/>
</dbReference>
<dbReference type="RefSeq" id="WP_130963439.1">
    <property type="nucleotide sequence ID" value="NZ_SIRT01000003.1"/>
</dbReference>
<keyword evidence="1" id="KW-0963">Cytoplasm</keyword>
<evidence type="ECO:0000256" key="1">
    <source>
        <dbReference type="ARBA" id="ARBA00022490"/>
    </source>
</evidence>
<evidence type="ECO:0000256" key="4">
    <source>
        <dbReference type="ARBA" id="ARBA00022833"/>
    </source>
</evidence>
<proteinExistence type="inferred from homology"/>
<dbReference type="InterPro" id="IPR023774">
    <property type="entry name" value="Put_metal_dep_hydrolase_YfiT"/>
</dbReference>
<keyword evidence="3 6" id="KW-0378">Hydrolase</keyword>
<organism evidence="6 7">
    <name type="scientific">Hyunsoonleella flava</name>
    <dbReference type="NCBI Taxonomy" id="2527939"/>
    <lineage>
        <taxon>Bacteria</taxon>
        <taxon>Pseudomonadati</taxon>
        <taxon>Bacteroidota</taxon>
        <taxon>Flavobacteriia</taxon>
        <taxon>Flavobacteriales</taxon>
        <taxon>Flavobacteriaceae</taxon>
    </lineage>
</organism>
<evidence type="ECO:0000313" key="7">
    <source>
        <dbReference type="Proteomes" id="UP000291142"/>
    </source>
</evidence>